<evidence type="ECO:0000313" key="2">
    <source>
        <dbReference type="Proteomes" id="UP000017081"/>
    </source>
</evidence>
<organism evidence="1 2">
    <name type="scientific">Cetobacterium somerae ATCC BAA-474</name>
    <dbReference type="NCBI Taxonomy" id="1319815"/>
    <lineage>
        <taxon>Bacteria</taxon>
        <taxon>Fusobacteriati</taxon>
        <taxon>Fusobacteriota</taxon>
        <taxon>Fusobacteriia</taxon>
        <taxon>Fusobacteriales</taxon>
        <taxon>Fusobacteriaceae</taxon>
        <taxon>Cetobacterium</taxon>
    </lineage>
</organism>
<dbReference type="EMBL" id="AXZF01000071">
    <property type="protein sequence ID" value="ERT68254.1"/>
    <property type="molecule type" value="Genomic_DNA"/>
</dbReference>
<name>U7VAU8_9FUSO</name>
<dbReference type="AlphaFoldDB" id="U7VAU8"/>
<sequence>MLKKIKTISENLSNSEIPKVFDHFGKKILPFYRREVSTRTTHGGTWDIEEEFIIGITNHGWAKYDYILNCSSEAEVKNHLSEEIMTPLTYENILFYCNTIPELKEKIQECGI</sequence>
<evidence type="ECO:0000313" key="1">
    <source>
        <dbReference type="EMBL" id="ERT68254.1"/>
    </source>
</evidence>
<dbReference type="PATRIC" id="fig|1319815.3.peg.1778"/>
<dbReference type="Proteomes" id="UP000017081">
    <property type="component" value="Unassembled WGS sequence"/>
</dbReference>
<proteinExistence type="predicted"/>
<accession>U7VAU8</accession>
<dbReference type="HOGENOM" id="CLU_2141403_0_0_0"/>
<keyword evidence="2" id="KW-1185">Reference proteome</keyword>
<protein>
    <submittedName>
        <fullName evidence="1">Uncharacterized protein</fullName>
    </submittedName>
</protein>
<comment type="caution">
    <text evidence="1">The sequence shown here is derived from an EMBL/GenBank/DDBJ whole genome shotgun (WGS) entry which is preliminary data.</text>
</comment>
<gene>
    <name evidence="1" type="ORF">HMPREF0202_01840</name>
</gene>
<dbReference type="RefSeq" id="WP_023051376.1">
    <property type="nucleotide sequence ID" value="NZ_CP173065.2"/>
</dbReference>
<reference evidence="1 2" key="1">
    <citation type="submission" date="2013-08" db="EMBL/GenBank/DDBJ databases">
        <authorList>
            <person name="Weinstock G."/>
            <person name="Sodergren E."/>
            <person name="Wylie T."/>
            <person name="Fulton L."/>
            <person name="Fulton R."/>
            <person name="Fronick C."/>
            <person name="O'Laughlin M."/>
            <person name="Godfrey J."/>
            <person name="Miner T."/>
            <person name="Herter B."/>
            <person name="Appelbaum E."/>
            <person name="Cordes M."/>
            <person name="Lek S."/>
            <person name="Wollam A."/>
            <person name="Pepin K.H."/>
            <person name="Palsikar V.B."/>
            <person name="Mitreva M."/>
            <person name="Wilson R.K."/>
        </authorList>
    </citation>
    <scope>NUCLEOTIDE SEQUENCE [LARGE SCALE GENOMIC DNA]</scope>
    <source>
        <strain evidence="1 2">ATCC BAA-474</strain>
    </source>
</reference>